<gene>
    <name evidence="7" type="ORF">CWS72_22030</name>
</gene>
<dbReference type="AlphaFoldDB" id="A0A2N3PPM4"/>
<dbReference type="Pfam" id="PF01226">
    <property type="entry name" value="Form_Nir_trans"/>
    <property type="match status" value="1"/>
</dbReference>
<evidence type="ECO:0000313" key="8">
    <source>
        <dbReference type="Proteomes" id="UP000233293"/>
    </source>
</evidence>
<dbReference type="InterPro" id="IPR023271">
    <property type="entry name" value="Aquaporin-like"/>
</dbReference>
<feature type="transmembrane region" description="Helical" evidence="6">
    <location>
        <begin position="77"/>
        <end position="97"/>
    </location>
</feature>
<keyword evidence="8" id="KW-1185">Reference proteome</keyword>
<dbReference type="PROSITE" id="PS01005">
    <property type="entry name" value="FORMATE_NITRITE_TP_1"/>
    <property type="match status" value="1"/>
</dbReference>
<dbReference type="RefSeq" id="WP_101252806.1">
    <property type="nucleotide sequence ID" value="NZ_PIUM01000033.1"/>
</dbReference>
<dbReference type="Proteomes" id="UP000233293">
    <property type="component" value="Unassembled WGS sequence"/>
</dbReference>
<protein>
    <submittedName>
        <fullName evidence="7">Formate transporter FocA</fullName>
    </submittedName>
</protein>
<feature type="transmembrane region" description="Helical" evidence="6">
    <location>
        <begin position="118"/>
        <end position="140"/>
    </location>
</feature>
<organism evidence="7 8">
    <name type="scientific">Telmatospirillum siberiense</name>
    <dbReference type="NCBI Taxonomy" id="382514"/>
    <lineage>
        <taxon>Bacteria</taxon>
        <taxon>Pseudomonadati</taxon>
        <taxon>Pseudomonadota</taxon>
        <taxon>Alphaproteobacteria</taxon>
        <taxon>Rhodospirillales</taxon>
        <taxon>Rhodospirillaceae</taxon>
        <taxon>Telmatospirillum</taxon>
    </lineage>
</organism>
<comment type="similarity">
    <text evidence="5">Belongs to the FNT transporter (TC 1.A.16) family.</text>
</comment>
<comment type="subcellular location">
    <subcellularLocation>
        <location evidence="1">Membrane</location>
        <topology evidence="1">Multi-pass membrane protein</topology>
    </subcellularLocation>
</comment>
<dbReference type="InterPro" id="IPR000292">
    <property type="entry name" value="For/NO2_transpt"/>
</dbReference>
<sequence length="303" mass="31484">MAIGEASSKTEITGVDAYTPAEMEEKAEKTGIKKATMPVLPSFLLAVIAGGAIGLGGMYFCIVLADSSLSFAVQRVLGGSVFALGLALVLVGGAELFTGSTLTVMSMASGHISVGQVLRNWVVVWFGNLVGALGLVFLVFMSHHMEMNNGAVGGAVLKLAIGKIQPDAVTIFFKGILCNLMVCLAVWLAYAGRSVADKIISMILPIGLFVAAGFEHCVANMYFLPMAWLLTATGHVPAGLDVSAITVPGILHNLVFATLGNIFGGSVMVGGMYWLIYRKGLGAGASRAASSGEVGKRYSATSR</sequence>
<dbReference type="GO" id="GO:0005886">
    <property type="term" value="C:plasma membrane"/>
    <property type="evidence" value="ECO:0007669"/>
    <property type="project" value="TreeGrafter"/>
</dbReference>
<feature type="transmembrane region" description="Helical" evidence="6">
    <location>
        <begin position="43"/>
        <end position="65"/>
    </location>
</feature>
<keyword evidence="3 6" id="KW-1133">Transmembrane helix</keyword>
<name>A0A2N3PPM4_9PROT</name>
<comment type="caution">
    <text evidence="7">The sequence shown here is derived from an EMBL/GenBank/DDBJ whole genome shotgun (WGS) entry which is preliminary data.</text>
</comment>
<dbReference type="EMBL" id="PIUM01000033">
    <property type="protein sequence ID" value="PKU22359.1"/>
    <property type="molecule type" value="Genomic_DNA"/>
</dbReference>
<keyword evidence="4 6" id="KW-0472">Membrane</keyword>
<dbReference type="OrthoDB" id="9786493at2"/>
<feature type="transmembrane region" description="Helical" evidence="6">
    <location>
        <begin position="202"/>
        <end position="230"/>
    </location>
</feature>
<feature type="transmembrane region" description="Helical" evidence="6">
    <location>
        <begin position="250"/>
        <end position="277"/>
    </location>
</feature>
<reference evidence="8" key="1">
    <citation type="submission" date="2017-12" db="EMBL/GenBank/DDBJ databases">
        <title>Draft genome sequence of Telmatospirillum siberiense 26-4b1T, an acidotolerant peatland alphaproteobacterium potentially involved in sulfur cycling.</title>
        <authorList>
            <person name="Hausmann B."/>
            <person name="Pjevac P."/>
            <person name="Schreck K."/>
            <person name="Herbold C.W."/>
            <person name="Daims H."/>
            <person name="Wagner M."/>
            <person name="Pester M."/>
            <person name="Loy A."/>
        </authorList>
    </citation>
    <scope>NUCLEOTIDE SEQUENCE [LARGE SCALE GENOMIC DNA]</scope>
    <source>
        <strain evidence="8">26-4b1</strain>
    </source>
</reference>
<feature type="transmembrane region" description="Helical" evidence="6">
    <location>
        <begin position="171"/>
        <end position="190"/>
    </location>
</feature>
<evidence type="ECO:0000313" key="7">
    <source>
        <dbReference type="EMBL" id="PKU22359.1"/>
    </source>
</evidence>
<dbReference type="GO" id="GO:0015499">
    <property type="term" value="F:formate transmembrane transporter activity"/>
    <property type="evidence" value="ECO:0007669"/>
    <property type="project" value="TreeGrafter"/>
</dbReference>
<evidence type="ECO:0000256" key="6">
    <source>
        <dbReference type="SAM" id="Phobius"/>
    </source>
</evidence>
<evidence type="ECO:0000256" key="2">
    <source>
        <dbReference type="ARBA" id="ARBA00022692"/>
    </source>
</evidence>
<dbReference type="PROSITE" id="PS01006">
    <property type="entry name" value="FORMATE_NITRITE_TP_2"/>
    <property type="match status" value="1"/>
</dbReference>
<accession>A0A2N3PPM4</accession>
<keyword evidence="2 6" id="KW-0812">Transmembrane</keyword>
<evidence type="ECO:0000256" key="5">
    <source>
        <dbReference type="ARBA" id="ARBA00049660"/>
    </source>
</evidence>
<dbReference type="PANTHER" id="PTHR30520:SF6">
    <property type="entry name" value="FORMATE_NITRATE FAMILY TRANSPORTER (EUROFUNG)"/>
    <property type="match status" value="1"/>
</dbReference>
<dbReference type="Gene3D" id="1.20.1080.10">
    <property type="entry name" value="Glycerol uptake facilitator protein"/>
    <property type="match status" value="1"/>
</dbReference>
<evidence type="ECO:0000256" key="3">
    <source>
        <dbReference type="ARBA" id="ARBA00022989"/>
    </source>
</evidence>
<proteinExistence type="inferred from homology"/>
<evidence type="ECO:0000256" key="1">
    <source>
        <dbReference type="ARBA" id="ARBA00004141"/>
    </source>
</evidence>
<evidence type="ECO:0000256" key="4">
    <source>
        <dbReference type="ARBA" id="ARBA00023136"/>
    </source>
</evidence>
<dbReference type="InterPro" id="IPR024002">
    <property type="entry name" value="For/NO2_transpt_CS"/>
</dbReference>
<dbReference type="PANTHER" id="PTHR30520">
    <property type="entry name" value="FORMATE TRANSPORTER-RELATED"/>
    <property type="match status" value="1"/>
</dbReference>